<reference evidence="1" key="1">
    <citation type="submission" date="2022-07" db="EMBL/GenBank/DDBJ databases">
        <authorList>
            <person name="Trinca V."/>
            <person name="Uliana J.V.C."/>
            <person name="Torres T.T."/>
            <person name="Ward R.J."/>
            <person name="Monesi N."/>
        </authorList>
    </citation>
    <scope>NUCLEOTIDE SEQUENCE</scope>
    <source>
        <strain evidence="1">HSMRA1968</strain>
        <tissue evidence="1">Whole embryos</tissue>
    </source>
</reference>
<sequence>MVAKGHKLTPSVDGYCEIKPNGGGDQSAVSYSEQTFAAIRSSKHSSSTALSHARDIERIYEKTEFLQFTHITSNKVSKPKPIFISIVEVEF</sequence>
<dbReference type="PANTHER" id="PTHR46954:SF1">
    <property type="entry name" value="C2H2-TYPE DOMAIN-CONTAINING PROTEIN"/>
    <property type="match status" value="1"/>
</dbReference>
<protein>
    <submittedName>
        <fullName evidence="1">Uncharacterized protein</fullName>
    </submittedName>
</protein>
<name>A0A9Q0MMU9_9DIPT</name>
<organism evidence="1 2">
    <name type="scientific">Pseudolycoriella hygida</name>
    <dbReference type="NCBI Taxonomy" id="35572"/>
    <lineage>
        <taxon>Eukaryota</taxon>
        <taxon>Metazoa</taxon>
        <taxon>Ecdysozoa</taxon>
        <taxon>Arthropoda</taxon>
        <taxon>Hexapoda</taxon>
        <taxon>Insecta</taxon>
        <taxon>Pterygota</taxon>
        <taxon>Neoptera</taxon>
        <taxon>Endopterygota</taxon>
        <taxon>Diptera</taxon>
        <taxon>Nematocera</taxon>
        <taxon>Sciaroidea</taxon>
        <taxon>Sciaridae</taxon>
        <taxon>Pseudolycoriella</taxon>
    </lineage>
</organism>
<evidence type="ECO:0000313" key="2">
    <source>
        <dbReference type="Proteomes" id="UP001151699"/>
    </source>
</evidence>
<proteinExistence type="predicted"/>
<accession>A0A9Q0MMU9</accession>
<dbReference type="PANTHER" id="PTHR46954">
    <property type="entry name" value="C2H2-TYPE DOMAIN-CONTAINING PROTEIN"/>
    <property type="match status" value="1"/>
</dbReference>
<comment type="caution">
    <text evidence="1">The sequence shown here is derived from an EMBL/GenBank/DDBJ whole genome shotgun (WGS) entry which is preliminary data.</text>
</comment>
<dbReference type="EMBL" id="WJQU01000004">
    <property type="protein sequence ID" value="KAJ6634606.1"/>
    <property type="molecule type" value="Genomic_DNA"/>
</dbReference>
<gene>
    <name evidence="1" type="ORF">Bhyg_13181</name>
</gene>
<keyword evidence="2" id="KW-1185">Reference proteome</keyword>
<dbReference type="AlphaFoldDB" id="A0A9Q0MMU9"/>
<evidence type="ECO:0000313" key="1">
    <source>
        <dbReference type="EMBL" id="KAJ6634606.1"/>
    </source>
</evidence>
<dbReference type="Proteomes" id="UP001151699">
    <property type="component" value="Chromosome C"/>
</dbReference>